<reference evidence="1 2" key="1">
    <citation type="submission" date="2019-07" db="EMBL/GenBank/DDBJ databases">
        <authorList>
            <person name="Kim J."/>
        </authorList>
    </citation>
    <scope>NUCLEOTIDE SEQUENCE [LARGE SCALE GENOMIC DNA]</scope>
    <source>
        <strain evidence="2">dk17</strain>
    </source>
</reference>
<name>A0A563UHZ9_9SPHI</name>
<accession>A0A563UHZ9</accession>
<comment type="caution">
    <text evidence="1">The sequence shown here is derived from an EMBL/GenBank/DDBJ whole genome shotgun (WGS) entry which is preliminary data.</text>
</comment>
<evidence type="ECO:0000313" key="2">
    <source>
        <dbReference type="Proteomes" id="UP000320042"/>
    </source>
</evidence>
<dbReference type="Proteomes" id="UP000320042">
    <property type="component" value="Unassembled WGS sequence"/>
</dbReference>
<evidence type="ECO:0000313" key="1">
    <source>
        <dbReference type="EMBL" id="TWR30913.1"/>
    </source>
</evidence>
<dbReference type="RefSeq" id="WP_146379809.1">
    <property type="nucleotide sequence ID" value="NZ_VOEJ01000001.1"/>
</dbReference>
<proteinExistence type="predicted"/>
<protein>
    <submittedName>
        <fullName evidence="1">Uncharacterized protein</fullName>
    </submittedName>
</protein>
<gene>
    <name evidence="1" type="ORF">FPZ43_00065</name>
</gene>
<dbReference type="OrthoDB" id="798119at2"/>
<sequence length="111" mass="12914">MQRALKDVQEAILKLEKNLITCVPYCCFGHDNKKRIAAMIDVLKNNRTIVWINSNFLTPTELFHEYPDNPLWRAALDAREWLDGSFDVNDLLFNDVNTFKKGLLEGLLFNQ</sequence>
<dbReference type="EMBL" id="VOEJ01000001">
    <property type="protein sequence ID" value="TWR30913.1"/>
    <property type="molecule type" value="Genomic_DNA"/>
</dbReference>
<dbReference type="AlphaFoldDB" id="A0A563UHZ9"/>
<organism evidence="1 2">
    <name type="scientific">Mucilaginibacter pallidiroseus</name>
    <dbReference type="NCBI Taxonomy" id="2599295"/>
    <lineage>
        <taxon>Bacteria</taxon>
        <taxon>Pseudomonadati</taxon>
        <taxon>Bacteroidota</taxon>
        <taxon>Sphingobacteriia</taxon>
        <taxon>Sphingobacteriales</taxon>
        <taxon>Sphingobacteriaceae</taxon>
        <taxon>Mucilaginibacter</taxon>
    </lineage>
</organism>
<keyword evidence="2" id="KW-1185">Reference proteome</keyword>